<organism evidence="2 3">
    <name type="scientific">Blyttiomyces helicus</name>
    <dbReference type="NCBI Taxonomy" id="388810"/>
    <lineage>
        <taxon>Eukaryota</taxon>
        <taxon>Fungi</taxon>
        <taxon>Fungi incertae sedis</taxon>
        <taxon>Chytridiomycota</taxon>
        <taxon>Chytridiomycota incertae sedis</taxon>
        <taxon>Chytridiomycetes</taxon>
        <taxon>Chytridiomycetes incertae sedis</taxon>
        <taxon>Blyttiomyces</taxon>
    </lineage>
</organism>
<dbReference type="EMBL" id="KZ994088">
    <property type="protein sequence ID" value="RKO93870.1"/>
    <property type="molecule type" value="Genomic_DNA"/>
</dbReference>
<evidence type="ECO:0000313" key="2">
    <source>
        <dbReference type="EMBL" id="RKO93870.1"/>
    </source>
</evidence>
<proteinExistence type="predicted"/>
<sequence length="154" mass="17578">MTKVRSPWWSLRLNTRPLGYKSVRESLKSGTEVRDLEQGGRQRGSKAHENDQASEPVLCERLCEGVGDLVVGWTVDQDEDSGGDLLAHKLVLNVDVLQARVVDRVLGEGVAWLIVFEDLYWTVREDPHVREESSQPEYLLRRLRCRNVLGLRRG</sequence>
<protein>
    <submittedName>
        <fullName evidence="2">Uncharacterized protein</fullName>
    </submittedName>
</protein>
<accession>A0A4P9WRH5</accession>
<evidence type="ECO:0000256" key="1">
    <source>
        <dbReference type="SAM" id="MobiDB-lite"/>
    </source>
</evidence>
<name>A0A4P9WRH5_9FUNG</name>
<dbReference type="AlphaFoldDB" id="A0A4P9WRH5"/>
<feature type="region of interest" description="Disordered" evidence="1">
    <location>
        <begin position="31"/>
        <end position="53"/>
    </location>
</feature>
<evidence type="ECO:0000313" key="3">
    <source>
        <dbReference type="Proteomes" id="UP000269721"/>
    </source>
</evidence>
<keyword evidence="3" id="KW-1185">Reference proteome</keyword>
<reference evidence="3" key="1">
    <citation type="journal article" date="2018" name="Nat. Microbiol.">
        <title>Leveraging single-cell genomics to expand the fungal tree of life.</title>
        <authorList>
            <person name="Ahrendt S.R."/>
            <person name="Quandt C.A."/>
            <person name="Ciobanu D."/>
            <person name="Clum A."/>
            <person name="Salamov A."/>
            <person name="Andreopoulos B."/>
            <person name="Cheng J.F."/>
            <person name="Woyke T."/>
            <person name="Pelin A."/>
            <person name="Henrissat B."/>
            <person name="Reynolds N.K."/>
            <person name="Benny G.L."/>
            <person name="Smith M.E."/>
            <person name="James T.Y."/>
            <person name="Grigoriev I.V."/>
        </authorList>
    </citation>
    <scope>NUCLEOTIDE SEQUENCE [LARGE SCALE GENOMIC DNA]</scope>
</reference>
<gene>
    <name evidence="2" type="ORF">BDK51DRAFT_27711</name>
</gene>
<dbReference type="Proteomes" id="UP000269721">
    <property type="component" value="Unassembled WGS sequence"/>
</dbReference>
<feature type="compositionally biased region" description="Basic and acidic residues" evidence="1">
    <location>
        <begin position="31"/>
        <end position="51"/>
    </location>
</feature>